<evidence type="ECO:0000313" key="1">
    <source>
        <dbReference type="EMBL" id="NOI10875.1"/>
    </source>
</evidence>
<accession>A0A7Y4B576</accession>
<comment type="caution">
    <text evidence="1">The sequence shown here is derived from an EMBL/GenBank/DDBJ whole genome shotgun (WGS) entry which is preliminary data.</text>
</comment>
<organism evidence="1 2">
    <name type="scientific">Vibrio alginolyticus</name>
    <dbReference type="NCBI Taxonomy" id="663"/>
    <lineage>
        <taxon>Bacteria</taxon>
        <taxon>Pseudomonadati</taxon>
        <taxon>Pseudomonadota</taxon>
        <taxon>Gammaproteobacteria</taxon>
        <taxon>Vibrionales</taxon>
        <taxon>Vibrionaceae</taxon>
        <taxon>Vibrio</taxon>
    </lineage>
</organism>
<dbReference type="EMBL" id="VTYF01000012">
    <property type="protein sequence ID" value="NOI10875.1"/>
    <property type="molecule type" value="Genomic_DNA"/>
</dbReference>
<sequence length="40" mass="4749">MRWVGRLLSFADMNLLRYLLTNCYTGKGYVWIQMKIKPPA</sequence>
<proteinExistence type="predicted"/>
<evidence type="ECO:0000313" key="2">
    <source>
        <dbReference type="Proteomes" id="UP000532247"/>
    </source>
</evidence>
<dbReference type="Proteomes" id="UP000532247">
    <property type="component" value="Unassembled WGS sequence"/>
</dbReference>
<protein>
    <submittedName>
        <fullName evidence="1">Uncharacterized protein</fullName>
    </submittedName>
</protein>
<reference evidence="1 2" key="1">
    <citation type="submission" date="2019-09" db="EMBL/GenBank/DDBJ databases">
        <title>Draft genome sequencing and comparative genomics of hatchery-associated Vibrios.</title>
        <authorList>
            <person name="Kehlet-Delgado H."/>
            <person name="Mueller R.S."/>
        </authorList>
    </citation>
    <scope>NUCLEOTIDE SEQUENCE [LARGE SCALE GENOMIC DNA]</scope>
    <source>
        <strain evidence="1 2">081416A</strain>
    </source>
</reference>
<name>A0A7Y4B576_VIBAL</name>
<gene>
    <name evidence="1" type="ORF">F0254_18755</name>
</gene>
<dbReference type="AlphaFoldDB" id="A0A7Y4B576"/>